<organism evidence="2 3">
    <name type="scientific">Coccomyxa viridis</name>
    <dbReference type="NCBI Taxonomy" id="1274662"/>
    <lineage>
        <taxon>Eukaryota</taxon>
        <taxon>Viridiplantae</taxon>
        <taxon>Chlorophyta</taxon>
        <taxon>core chlorophytes</taxon>
        <taxon>Trebouxiophyceae</taxon>
        <taxon>Trebouxiophyceae incertae sedis</taxon>
        <taxon>Coccomyxaceae</taxon>
        <taxon>Coccomyxa</taxon>
    </lineage>
</organism>
<dbReference type="SUPFAM" id="SSF52047">
    <property type="entry name" value="RNI-like"/>
    <property type="match status" value="1"/>
</dbReference>
<name>A0ABP1FQN1_9CHLO</name>
<protein>
    <submittedName>
        <fullName evidence="2">G4582 protein</fullName>
    </submittedName>
</protein>
<accession>A0ABP1FQN1</accession>
<dbReference type="EMBL" id="CAXHTA020000006">
    <property type="protein sequence ID" value="CAL5222248.1"/>
    <property type="molecule type" value="Genomic_DNA"/>
</dbReference>
<dbReference type="Proteomes" id="UP001497392">
    <property type="component" value="Unassembled WGS sequence"/>
</dbReference>
<evidence type="ECO:0000313" key="2">
    <source>
        <dbReference type="EMBL" id="CAL5222248.1"/>
    </source>
</evidence>
<evidence type="ECO:0000256" key="1">
    <source>
        <dbReference type="ARBA" id="ARBA00004430"/>
    </source>
</evidence>
<comment type="subcellular location">
    <subcellularLocation>
        <location evidence="1">Cytoplasm</location>
        <location evidence="1">Cytoskeleton</location>
        <location evidence="1">Cilium axoneme</location>
    </subcellularLocation>
</comment>
<gene>
    <name evidence="2" type="primary">g4582</name>
    <name evidence="2" type="ORF">VP750_LOCUS3907</name>
</gene>
<comment type="caution">
    <text evidence="2">The sequence shown here is derived from an EMBL/GenBank/DDBJ whole genome shotgun (WGS) entry which is preliminary data.</text>
</comment>
<dbReference type="InterPro" id="IPR032675">
    <property type="entry name" value="LRR_dom_sf"/>
</dbReference>
<reference evidence="2 3" key="1">
    <citation type="submission" date="2024-06" db="EMBL/GenBank/DDBJ databases">
        <authorList>
            <person name="Kraege A."/>
            <person name="Thomma B."/>
        </authorList>
    </citation>
    <scope>NUCLEOTIDE SEQUENCE [LARGE SCALE GENOMIC DNA]</scope>
</reference>
<proteinExistence type="predicted"/>
<sequence>MTGADAALGPKSLLDICIDFFAAQLLSGDKPPLSSIQELPGPDIAYRVSEAFERVSWYPLNYRGHVPSSWHLTEKVLRVYACFAPFWPLQNLKLTQVDLLHAYLQPLRLISPQVVHLELASYHERLQWCTGFTSLTCLSLRGCSWLQPQGLGMLRSLPALKALDLSEQYDAVTDEAGPILAALPSLEALNLALTNVGDLLIDALTYSRRLAAWGRETGTVLSAEQARWPFSQLKHLGLYKTHVTGECLPHLEHLEGLRFLDARGTNVQRRQLIRLELKFGLHALRGAVLATSNAAAAPYLLHGQCVCVCGTSAGDSDPLYAWGRKSIVRLLRADRTGHDKAAQHSLAHAFPSAAPWYFAQHPVSREASHRSYAAAPGRSQHIA</sequence>
<keyword evidence="3" id="KW-1185">Reference proteome</keyword>
<dbReference type="Gene3D" id="3.80.10.10">
    <property type="entry name" value="Ribonuclease Inhibitor"/>
    <property type="match status" value="1"/>
</dbReference>
<evidence type="ECO:0000313" key="3">
    <source>
        <dbReference type="Proteomes" id="UP001497392"/>
    </source>
</evidence>